<feature type="domain" description="DUF6787" evidence="2">
    <location>
        <begin position="84"/>
        <end position="160"/>
    </location>
</feature>
<protein>
    <recommendedName>
        <fullName evidence="2">DUF6787 domain-containing protein</fullName>
    </recommendedName>
</protein>
<dbReference type="AlphaFoldDB" id="A0A5C7B5W8"/>
<dbReference type="RefSeq" id="WP_028871309.1">
    <property type="nucleotide sequence ID" value="NZ_VOSB01000013.1"/>
</dbReference>
<dbReference type="InterPro" id="IPR046714">
    <property type="entry name" value="DUF6787"/>
</dbReference>
<sequence length="165" mass="19518">MLQAFKKKWDIQDNWQLLFPLIGLLGLAYSSFKLALFLTKTYHITATVILAVILFTAILKFILFLFQKLENKWAVTHRWEIIRIFMVFAITGSSSMFVGKPIIRAIGITKENLNPILYWVLFIIIGMIFYQILLVSFGWLFGQFKFFWEFEKKMLKRFGLGRFLN</sequence>
<organism evidence="3 4">
    <name type="scientific">Psychroserpens burtonensis</name>
    <dbReference type="NCBI Taxonomy" id="49278"/>
    <lineage>
        <taxon>Bacteria</taxon>
        <taxon>Pseudomonadati</taxon>
        <taxon>Bacteroidota</taxon>
        <taxon>Flavobacteriia</taxon>
        <taxon>Flavobacteriales</taxon>
        <taxon>Flavobacteriaceae</taxon>
        <taxon>Psychroserpens</taxon>
    </lineage>
</organism>
<dbReference type="Proteomes" id="UP000321938">
    <property type="component" value="Unassembled WGS sequence"/>
</dbReference>
<evidence type="ECO:0000259" key="2">
    <source>
        <dbReference type="Pfam" id="PF20584"/>
    </source>
</evidence>
<dbReference type="STRING" id="1123037.GCA_000425305_01313"/>
<gene>
    <name evidence="3" type="ORF">ES692_09685</name>
</gene>
<proteinExistence type="predicted"/>
<accession>A0A5C7B5W8</accession>
<name>A0A5C7B5W8_9FLAO</name>
<dbReference type="Pfam" id="PF20584">
    <property type="entry name" value="DUF6787"/>
    <property type="match status" value="1"/>
</dbReference>
<dbReference type="EMBL" id="VOSB01000013">
    <property type="protein sequence ID" value="TXE17247.1"/>
    <property type="molecule type" value="Genomic_DNA"/>
</dbReference>
<keyword evidence="1" id="KW-0472">Membrane</keyword>
<keyword evidence="4" id="KW-1185">Reference proteome</keyword>
<feature type="transmembrane region" description="Helical" evidence="1">
    <location>
        <begin position="118"/>
        <end position="148"/>
    </location>
</feature>
<feature type="transmembrane region" description="Helical" evidence="1">
    <location>
        <begin position="78"/>
        <end position="98"/>
    </location>
</feature>
<evidence type="ECO:0000313" key="4">
    <source>
        <dbReference type="Proteomes" id="UP000321938"/>
    </source>
</evidence>
<keyword evidence="1" id="KW-1133">Transmembrane helix</keyword>
<evidence type="ECO:0000256" key="1">
    <source>
        <dbReference type="SAM" id="Phobius"/>
    </source>
</evidence>
<reference evidence="3 4" key="1">
    <citation type="submission" date="2019-08" db="EMBL/GenBank/DDBJ databases">
        <title>Genome of Psychroserpens burtonensis ACAM 167.</title>
        <authorList>
            <person name="Bowman J.P."/>
        </authorList>
    </citation>
    <scope>NUCLEOTIDE SEQUENCE [LARGE SCALE GENOMIC DNA]</scope>
    <source>
        <strain evidence="3 4">ACAM 167</strain>
    </source>
</reference>
<feature type="transmembrane region" description="Helical" evidence="1">
    <location>
        <begin position="17"/>
        <end position="38"/>
    </location>
</feature>
<feature type="transmembrane region" description="Helical" evidence="1">
    <location>
        <begin position="44"/>
        <end position="66"/>
    </location>
</feature>
<keyword evidence="1" id="KW-0812">Transmembrane</keyword>
<comment type="caution">
    <text evidence="3">The sequence shown here is derived from an EMBL/GenBank/DDBJ whole genome shotgun (WGS) entry which is preliminary data.</text>
</comment>
<dbReference type="OrthoDB" id="1151370at2"/>
<evidence type="ECO:0000313" key="3">
    <source>
        <dbReference type="EMBL" id="TXE17247.1"/>
    </source>
</evidence>